<reference evidence="1" key="1">
    <citation type="submission" date="2012-10" db="EMBL/GenBank/DDBJ databases">
        <authorList>
            <person name="Harkins D.M."/>
            <person name="Durkin A.S."/>
            <person name="Brinkac L.M."/>
            <person name="Selengut J.D."/>
            <person name="Sanka R."/>
            <person name="DePew J."/>
            <person name="Purushe J."/>
            <person name="Picardeau M."/>
            <person name="Werts C."/>
            <person name="Goarant C."/>
            <person name="Vinetz J.M."/>
            <person name="Sutton G.G."/>
            <person name="Nelson W.C."/>
            <person name="Fouts D.E."/>
        </authorList>
    </citation>
    <scope>NUCLEOTIDE SEQUENCE [LARGE SCALE GENOMIC DNA]</scope>
    <source>
        <strain evidence="1">200802841</strain>
    </source>
</reference>
<protein>
    <submittedName>
        <fullName evidence="1">Uncharacterized protein</fullName>
    </submittedName>
</protein>
<gene>
    <name evidence="1" type="ORF">LEP1GSC131_0969</name>
</gene>
<evidence type="ECO:0000313" key="2">
    <source>
        <dbReference type="Proteomes" id="UP000006339"/>
    </source>
</evidence>
<proteinExistence type="predicted"/>
<dbReference type="EMBL" id="AKWH02000005">
    <property type="protein sequence ID" value="EKO53648.1"/>
    <property type="molecule type" value="Genomic_DNA"/>
</dbReference>
<sequence>MEINSLKRKAVCNLVFLEMYKNNNLFSNYRSKFLRTKPERKNNLAPNNKNAIIIYFDFR</sequence>
<accession>A0A828YB75</accession>
<name>A0A828YB75_9LEPT</name>
<comment type="caution">
    <text evidence="1">The sequence shown here is derived from an EMBL/GenBank/DDBJ whole genome shotgun (WGS) entry which is preliminary data.</text>
</comment>
<evidence type="ECO:0000313" key="1">
    <source>
        <dbReference type="EMBL" id="EKO53648.1"/>
    </source>
</evidence>
<organism evidence="1 2">
    <name type="scientific">Leptospira kirschneri str. 200802841</name>
    <dbReference type="NCBI Taxonomy" id="1193047"/>
    <lineage>
        <taxon>Bacteria</taxon>
        <taxon>Pseudomonadati</taxon>
        <taxon>Spirochaetota</taxon>
        <taxon>Spirochaetia</taxon>
        <taxon>Leptospirales</taxon>
        <taxon>Leptospiraceae</taxon>
        <taxon>Leptospira</taxon>
    </lineage>
</organism>
<dbReference type="Proteomes" id="UP000006339">
    <property type="component" value="Unassembled WGS sequence"/>
</dbReference>
<keyword evidence="2" id="KW-1185">Reference proteome</keyword>
<dbReference type="AlphaFoldDB" id="A0A828YB75"/>